<reference evidence="1" key="1">
    <citation type="submission" date="2014-12" db="EMBL/GenBank/DDBJ databases">
        <title>Insight into the proteome of Arion vulgaris.</title>
        <authorList>
            <person name="Aradska J."/>
            <person name="Bulat T."/>
            <person name="Smidak R."/>
            <person name="Sarate P."/>
            <person name="Gangsoo J."/>
            <person name="Sialana F."/>
            <person name="Bilban M."/>
            <person name="Lubec G."/>
        </authorList>
    </citation>
    <scope>NUCLEOTIDE SEQUENCE</scope>
    <source>
        <tissue evidence="1">Skin</tissue>
    </source>
</reference>
<sequence>KGLLRISYWRMSTLQHTYQCSPSMMSHAVTTTKDVQIITLCIEILITAWIQKYGIELGNGHQWRLVVI</sequence>
<evidence type="ECO:0000313" key="1">
    <source>
        <dbReference type="EMBL" id="CEK60763.1"/>
    </source>
</evidence>
<proteinExistence type="predicted"/>
<gene>
    <name evidence="1" type="primary">ORF40317</name>
</gene>
<dbReference type="AlphaFoldDB" id="A0A0B6YX15"/>
<protein>
    <submittedName>
        <fullName evidence="1">Uncharacterized protein</fullName>
    </submittedName>
</protein>
<feature type="non-terminal residue" evidence="1">
    <location>
        <position position="68"/>
    </location>
</feature>
<name>A0A0B6YX15_9EUPU</name>
<organism evidence="1">
    <name type="scientific">Arion vulgaris</name>
    <dbReference type="NCBI Taxonomy" id="1028688"/>
    <lineage>
        <taxon>Eukaryota</taxon>
        <taxon>Metazoa</taxon>
        <taxon>Spiralia</taxon>
        <taxon>Lophotrochozoa</taxon>
        <taxon>Mollusca</taxon>
        <taxon>Gastropoda</taxon>
        <taxon>Heterobranchia</taxon>
        <taxon>Euthyneura</taxon>
        <taxon>Panpulmonata</taxon>
        <taxon>Eupulmonata</taxon>
        <taxon>Stylommatophora</taxon>
        <taxon>Helicina</taxon>
        <taxon>Arionoidea</taxon>
        <taxon>Arionidae</taxon>
        <taxon>Arion</taxon>
    </lineage>
</organism>
<accession>A0A0B6YX15</accession>
<feature type="non-terminal residue" evidence="1">
    <location>
        <position position="1"/>
    </location>
</feature>
<dbReference type="EMBL" id="HACG01013898">
    <property type="protein sequence ID" value="CEK60763.1"/>
    <property type="molecule type" value="Transcribed_RNA"/>
</dbReference>